<dbReference type="Gene3D" id="3.20.20.140">
    <property type="entry name" value="Metal-dependent hydrolases"/>
    <property type="match status" value="1"/>
</dbReference>
<dbReference type="PANTHER" id="PTHR10819:SF3">
    <property type="entry name" value="PHOSPHOTRIESTERASE-RELATED PROTEIN"/>
    <property type="match status" value="1"/>
</dbReference>
<evidence type="ECO:0000256" key="2">
    <source>
        <dbReference type="ARBA" id="ARBA00022801"/>
    </source>
</evidence>
<keyword evidence="1 4" id="KW-0479">Metal-binding</keyword>
<sequence>MAIQTVLGPIEKLDFCHSHEHLFIAPGHPGTLNPALTIDNYDLTKQEVEHFLAAGGKAIVDAQPLGCGRMEKEQVRLAQETGLQLILPTGFHKLSFYPDHHWIKQESAQQLAAIFIHELKNGMYIGTDQHYPDTYIEAKAGFIKVAIDQARMDDPDKRWFEAAAIAAKATGCSIMCHIESSRQAWYLYQFFKEHGVESNRIIICHLDRSLDEPDQHIRMAQEGVFLEYDTIGRFKYHNDENELVHITMMIRAGFGDHILLGLDTTRERLKSYQGSIGLTYLIESFLPGLRSKGVTEQELDALMTTNPTRAFSIQTP</sequence>
<comment type="similarity">
    <text evidence="5">Belongs to the metallo-dependent hydrolases superfamily. Phosphotriesterase family.</text>
</comment>
<dbReference type="Pfam" id="PF02126">
    <property type="entry name" value="PTE"/>
    <property type="match status" value="1"/>
</dbReference>
<evidence type="ECO:0000256" key="4">
    <source>
        <dbReference type="PIRSR" id="PIRSR601559-51"/>
    </source>
</evidence>
<dbReference type="InterPro" id="IPR001559">
    <property type="entry name" value="Phosphotriesterase"/>
</dbReference>
<evidence type="ECO:0008006" key="8">
    <source>
        <dbReference type="Google" id="ProtNLM"/>
    </source>
</evidence>
<dbReference type="Proteomes" id="UP000261905">
    <property type="component" value="Unassembled WGS sequence"/>
</dbReference>
<feature type="binding site" description="via carbamate group" evidence="4">
    <location>
        <position position="144"/>
    </location>
    <ligand>
        <name>Zn(2+)</name>
        <dbReference type="ChEBI" id="CHEBI:29105"/>
        <label>2</label>
    </ligand>
</feature>
<feature type="binding site" evidence="4">
    <location>
        <position position="205"/>
    </location>
    <ligand>
        <name>Zn(2+)</name>
        <dbReference type="ChEBI" id="CHEBI:29105"/>
        <label>2</label>
    </ligand>
</feature>
<evidence type="ECO:0000256" key="5">
    <source>
        <dbReference type="PROSITE-ProRule" id="PRU00679"/>
    </source>
</evidence>
<dbReference type="PROSITE" id="PS51347">
    <property type="entry name" value="PHOSPHOTRIESTERASE_2"/>
    <property type="match status" value="1"/>
</dbReference>
<evidence type="ECO:0000256" key="3">
    <source>
        <dbReference type="PIRSR" id="PIRSR601559-50"/>
    </source>
</evidence>
<name>A0A371P6R9_9BACL</name>
<comment type="caution">
    <text evidence="6">The sequence shown here is derived from an EMBL/GenBank/DDBJ whole genome shotgun (WGS) entry which is preliminary data.</text>
</comment>
<feature type="binding site" description="via carbamate group" evidence="4">
    <location>
        <position position="144"/>
    </location>
    <ligand>
        <name>Zn(2+)</name>
        <dbReference type="ChEBI" id="CHEBI:29105"/>
        <label>1</label>
    </ligand>
</feature>
<dbReference type="PIRSF" id="PIRSF016839">
    <property type="entry name" value="PhP"/>
    <property type="match status" value="1"/>
</dbReference>
<dbReference type="GO" id="GO:0008270">
    <property type="term" value="F:zinc ion binding"/>
    <property type="evidence" value="ECO:0007669"/>
    <property type="project" value="InterPro"/>
</dbReference>
<protein>
    <recommendedName>
        <fullName evidence="8">Phosphotriesterase</fullName>
    </recommendedName>
</protein>
<comment type="cofactor">
    <cofactor evidence="4">
        <name>a divalent metal cation</name>
        <dbReference type="ChEBI" id="CHEBI:60240"/>
    </cofactor>
    <text evidence="4">Binds 2 divalent metal cations per subunit.</text>
</comment>
<dbReference type="SUPFAM" id="SSF51556">
    <property type="entry name" value="Metallo-dependent hydrolases"/>
    <property type="match status" value="1"/>
</dbReference>
<dbReference type="RefSeq" id="WP_116049186.1">
    <property type="nucleotide sequence ID" value="NZ_QUBQ01000006.1"/>
</dbReference>
<feature type="binding site" evidence="4">
    <location>
        <position position="21"/>
    </location>
    <ligand>
        <name>Zn(2+)</name>
        <dbReference type="ChEBI" id="CHEBI:29105"/>
        <label>1</label>
    </ligand>
</feature>
<feature type="modified residue" description="N6-carboxylysine" evidence="3 5">
    <location>
        <position position="144"/>
    </location>
</feature>
<keyword evidence="7" id="KW-1185">Reference proteome</keyword>
<evidence type="ECO:0000256" key="1">
    <source>
        <dbReference type="ARBA" id="ARBA00022723"/>
    </source>
</evidence>
<dbReference type="PANTHER" id="PTHR10819">
    <property type="entry name" value="PHOSPHOTRIESTERASE-RELATED"/>
    <property type="match status" value="1"/>
</dbReference>
<keyword evidence="2" id="KW-0378">Hydrolase</keyword>
<dbReference type="InterPro" id="IPR032466">
    <property type="entry name" value="Metal_Hydrolase"/>
</dbReference>
<reference evidence="6 7" key="1">
    <citation type="submission" date="2018-08" db="EMBL/GenBank/DDBJ databases">
        <title>Paenibacillus sp. M4BSY-1, whole genome shotgun sequence.</title>
        <authorList>
            <person name="Tuo L."/>
        </authorList>
    </citation>
    <scope>NUCLEOTIDE SEQUENCE [LARGE SCALE GENOMIC DNA]</scope>
    <source>
        <strain evidence="6 7">M4BSY-1</strain>
    </source>
</reference>
<feature type="binding site" evidence="4">
    <location>
        <position position="177"/>
    </location>
    <ligand>
        <name>Zn(2+)</name>
        <dbReference type="ChEBI" id="CHEBI:29105"/>
        <label>2</label>
    </ligand>
</feature>
<feature type="binding site" evidence="4">
    <location>
        <position position="263"/>
    </location>
    <ligand>
        <name>Zn(2+)</name>
        <dbReference type="ChEBI" id="CHEBI:29105"/>
        <label>1</label>
    </ligand>
</feature>
<feature type="binding site" evidence="4">
    <location>
        <position position="19"/>
    </location>
    <ligand>
        <name>Zn(2+)</name>
        <dbReference type="ChEBI" id="CHEBI:29105"/>
        <label>1</label>
    </ligand>
</feature>
<gene>
    <name evidence="6" type="ORF">DX130_22405</name>
</gene>
<organism evidence="6 7">
    <name type="scientific">Paenibacillus paeoniae</name>
    <dbReference type="NCBI Taxonomy" id="2292705"/>
    <lineage>
        <taxon>Bacteria</taxon>
        <taxon>Bacillati</taxon>
        <taxon>Bacillota</taxon>
        <taxon>Bacilli</taxon>
        <taxon>Bacillales</taxon>
        <taxon>Paenibacillaceae</taxon>
        <taxon>Paenibacillus</taxon>
    </lineage>
</organism>
<evidence type="ECO:0000313" key="6">
    <source>
        <dbReference type="EMBL" id="REK71200.1"/>
    </source>
</evidence>
<dbReference type="GO" id="GO:0016787">
    <property type="term" value="F:hydrolase activity"/>
    <property type="evidence" value="ECO:0007669"/>
    <property type="project" value="UniProtKB-KW"/>
</dbReference>
<evidence type="ECO:0000313" key="7">
    <source>
        <dbReference type="Proteomes" id="UP000261905"/>
    </source>
</evidence>
<dbReference type="EMBL" id="QUBQ01000006">
    <property type="protein sequence ID" value="REK71200.1"/>
    <property type="molecule type" value="Genomic_DNA"/>
</dbReference>
<dbReference type="AlphaFoldDB" id="A0A371P6R9"/>
<accession>A0A371P6R9</accession>
<proteinExistence type="inferred from homology"/>
<dbReference type="OrthoDB" id="105927at2"/>